<dbReference type="EMBL" id="SNVV01000001">
    <property type="protein sequence ID" value="TDN56812.1"/>
    <property type="molecule type" value="Genomic_DNA"/>
</dbReference>
<evidence type="ECO:0000256" key="3">
    <source>
        <dbReference type="ARBA" id="ARBA00023239"/>
    </source>
</evidence>
<evidence type="ECO:0000256" key="6">
    <source>
        <dbReference type="SAM" id="MobiDB-lite"/>
    </source>
</evidence>
<dbReference type="GO" id="GO:0005829">
    <property type="term" value="C:cytosol"/>
    <property type="evidence" value="ECO:0007669"/>
    <property type="project" value="TreeGrafter"/>
</dbReference>
<dbReference type="SUPFAM" id="SSF51556">
    <property type="entry name" value="Metallo-dependent hydrolases"/>
    <property type="match status" value="1"/>
</dbReference>
<accession>A0A4R6EEW3</accession>
<dbReference type="OrthoDB" id="8673173at2"/>
<name>A0A4R6EEW3_9RHOO</name>
<keyword evidence="3" id="KW-0456">Lyase</keyword>
<dbReference type="InterPro" id="IPR032465">
    <property type="entry name" value="ACMSD"/>
</dbReference>
<dbReference type="InterPro" id="IPR032466">
    <property type="entry name" value="Metal_Hydrolase"/>
</dbReference>
<keyword evidence="9" id="KW-1185">Reference proteome</keyword>
<dbReference type="PANTHER" id="PTHR21240">
    <property type="entry name" value="2-AMINO-3-CARBOXYLMUCONATE-6-SEMIALDEHYDE DECARBOXYLASE"/>
    <property type="match status" value="1"/>
</dbReference>
<organism evidence="8 9">
    <name type="scientific">Azoarcus indigens</name>
    <dbReference type="NCBI Taxonomy" id="29545"/>
    <lineage>
        <taxon>Bacteria</taxon>
        <taxon>Pseudomonadati</taxon>
        <taxon>Pseudomonadota</taxon>
        <taxon>Betaproteobacteria</taxon>
        <taxon>Rhodocyclales</taxon>
        <taxon>Zoogloeaceae</taxon>
        <taxon>Azoarcus</taxon>
    </lineage>
</organism>
<dbReference type="Gene3D" id="3.20.20.140">
    <property type="entry name" value="Metal-dependent hydrolases"/>
    <property type="match status" value="1"/>
</dbReference>
<dbReference type="GO" id="GO:0046872">
    <property type="term" value="F:metal ion binding"/>
    <property type="evidence" value="ECO:0007669"/>
    <property type="project" value="UniProtKB-KW"/>
</dbReference>
<evidence type="ECO:0000313" key="8">
    <source>
        <dbReference type="EMBL" id="TDN56812.1"/>
    </source>
</evidence>
<dbReference type="Pfam" id="PF04909">
    <property type="entry name" value="Amidohydro_2"/>
    <property type="match status" value="1"/>
</dbReference>
<comment type="caution">
    <text evidence="8">The sequence shown here is derived from an EMBL/GenBank/DDBJ whole genome shotgun (WGS) entry which is preliminary data.</text>
</comment>
<sequence>MSTISDASPPAAPRGLIDLHSHWFSPRAVELLSARGVAPRFVGGEDGRRHLHRAGPGTPHGRSEAFPVGPQWFDIDARLDHLDTHGIAHQLLSWPTTLGVDAALPAAETLPLWAAYNDDLAALVRRHPRRFSAVAALSSSDVAWSARELARAHAELGLIGGVLPVNGFTSLAGAERFRPLFEVAQRNRSHLYLHTGYAHPSVPGQPPLHLHSDNAEIRALLDTGWSFAAAAITLAFSDFLDAYPDVTVQIAMLGGAGTIALVAEQVALNAERLGVGAGADEVRARFHRLWFDTGAAGRGAEAIALAARVLGEDRIVLGTDYAPAPSVRPVIDQILRAPLQPAQRERIFSANARALLASRGVALAVA</sequence>
<keyword evidence="1" id="KW-0479">Metal-binding</keyword>
<gene>
    <name evidence="8" type="ORF">C7389_101191</name>
</gene>
<protein>
    <recommendedName>
        <fullName evidence="5">6-methylsalicylate decarboxylase</fullName>
        <ecNumber evidence="5">4.1.1.52</ecNumber>
    </recommendedName>
</protein>
<evidence type="ECO:0000256" key="5">
    <source>
        <dbReference type="ARBA" id="ARBA00038889"/>
    </source>
</evidence>
<evidence type="ECO:0000259" key="7">
    <source>
        <dbReference type="Pfam" id="PF04909"/>
    </source>
</evidence>
<evidence type="ECO:0000256" key="4">
    <source>
        <dbReference type="ARBA" id="ARBA00036832"/>
    </source>
</evidence>
<dbReference type="EC" id="4.1.1.52" evidence="5"/>
<dbReference type="GO" id="GO:0047596">
    <property type="term" value="F:6-methylsalicylate decarboxylase activity"/>
    <property type="evidence" value="ECO:0007669"/>
    <property type="project" value="UniProtKB-EC"/>
</dbReference>
<evidence type="ECO:0000256" key="2">
    <source>
        <dbReference type="ARBA" id="ARBA00022833"/>
    </source>
</evidence>
<feature type="region of interest" description="Disordered" evidence="6">
    <location>
        <begin position="44"/>
        <end position="65"/>
    </location>
</feature>
<dbReference type="InterPro" id="IPR006680">
    <property type="entry name" value="Amidohydro-rel"/>
</dbReference>
<evidence type="ECO:0000313" key="9">
    <source>
        <dbReference type="Proteomes" id="UP000295129"/>
    </source>
</evidence>
<evidence type="ECO:0000256" key="1">
    <source>
        <dbReference type="ARBA" id="ARBA00022723"/>
    </source>
</evidence>
<proteinExistence type="predicted"/>
<dbReference type="AlphaFoldDB" id="A0A4R6EEW3"/>
<reference evidence="8 9" key="1">
    <citation type="submission" date="2019-03" db="EMBL/GenBank/DDBJ databases">
        <title>Genomic Encyclopedia of Type Strains, Phase IV (KMG-IV): sequencing the most valuable type-strain genomes for metagenomic binning, comparative biology and taxonomic classification.</title>
        <authorList>
            <person name="Goeker M."/>
        </authorList>
    </citation>
    <scope>NUCLEOTIDE SEQUENCE [LARGE SCALE GENOMIC DNA]</scope>
    <source>
        <strain evidence="8 9">DSM 12121</strain>
    </source>
</reference>
<dbReference type="GO" id="GO:0016787">
    <property type="term" value="F:hydrolase activity"/>
    <property type="evidence" value="ECO:0007669"/>
    <property type="project" value="InterPro"/>
</dbReference>
<feature type="domain" description="Amidohydrolase-related" evidence="7">
    <location>
        <begin position="111"/>
        <end position="356"/>
    </location>
</feature>
<dbReference type="PANTHER" id="PTHR21240:SF29">
    <property type="entry name" value="AMIDOHYDROLASE-RELATED DOMAIN-CONTAINING PROTEIN"/>
    <property type="match status" value="1"/>
</dbReference>
<comment type="catalytic activity">
    <reaction evidence="4">
        <text>6-methylsalicylate + H(+) = 3-methylphenol + CO2</text>
        <dbReference type="Rhea" id="RHEA:23112"/>
        <dbReference type="ChEBI" id="CHEBI:15378"/>
        <dbReference type="ChEBI" id="CHEBI:16526"/>
        <dbReference type="ChEBI" id="CHEBI:17231"/>
        <dbReference type="ChEBI" id="CHEBI:36658"/>
        <dbReference type="EC" id="4.1.1.52"/>
    </reaction>
    <physiologicalReaction direction="left-to-right" evidence="4">
        <dbReference type="Rhea" id="RHEA:23113"/>
    </physiologicalReaction>
</comment>
<dbReference type="Proteomes" id="UP000295129">
    <property type="component" value="Unassembled WGS sequence"/>
</dbReference>
<keyword evidence="2" id="KW-0862">Zinc</keyword>
<dbReference type="GO" id="GO:0019748">
    <property type="term" value="P:secondary metabolic process"/>
    <property type="evidence" value="ECO:0007669"/>
    <property type="project" value="TreeGrafter"/>
</dbReference>
<dbReference type="RefSeq" id="WP_133587454.1">
    <property type="nucleotide sequence ID" value="NZ_SNVV01000001.1"/>
</dbReference>